<keyword evidence="5" id="KW-1185">Reference proteome</keyword>
<proteinExistence type="predicted"/>
<accession>A0ABQ8LHN4</accession>
<keyword evidence="1" id="KW-1133">Transmembrane helix</keyword>
<evidence type="ECO:0000256" key="1">
    <source>
        <dbReference type="SAM" id="Phobius"/>
    </source>
</evidence>
<dbReference type="PANTHER" id="PTHR21063:SF4">
    <property type="entry name" value="CD48 ANTIGEN-RELATED"/>
    <property type="match status" value="1"/>
</dbReference>
<evidence type="ECO:0000313" key="4">
    <source>
        <dbReference type="EMBL" id="KAI2650182.1"/>
    </source>
</evidence>
<feature type="transmembrane region" description="Helical" evidence="1">
    <location>
        <begin position="230"/>
        <end position="250"/>
    </location>
</feature>
<dbReference type="InterPro" id="IPR013783">
    <property type="entry name" value="Ig-like_fold"/>
</dbReference>
<evidence type="ECO:0000259" key="3">
    <source>
        <dbReference type="PROSITE" id="PS50835"/>
    </source>
</evidence>
<dbReference type="Gene3D" id="2.60.40.10">
    <property type="entry name" value="Immunoglobulins"/>
    <property type="match status" value="2"/>
</dbReference>
<evidence type="ECO:0000256" key="2">
    <source>
        <dbReference type="SAM" id="SignalP"/>
    </source>
</evidence>
<reference evidence="4 5" key="1">
    <citation type="submission" date="2022-01" db="EMBL/GenBank/DDBJ databases">
        <title>A high-quality chromosome-level genome assembly of rohu carp, Labeo rohita.</title>
        <authorList>
            <person name="Arick M.A. II"/>
            <person name="Hsu C.-Y."/>
            <person name="Magbanua Z."/>
            <person name="Pechanova O."/>
            <person name="Grover C."/>
            <person name="Miller E."/>
            <person name="Thrash A."/>
            <person name="Ezzel L."/>
            <person name="Alam S."/>
            <person name="Benzie J."/>
            <person name="Hamilton M."/>
            <person name="Karsi A."/>
            <person name="Lawrence M.L."/>
            <person name="Peterson D.G."/>
        </authorList>
    </citation>
    <scope>NUCLEOTIDE SEQUENCE [LARGE SCALE GENOMIC DNA]</scope>
    <source>
        <strain evidence="5">BAU-BD-2019</strain>
        <tissue evidence="4">Blood</tissue>
    </source>
</reference>
<dbReference type="Proteomes" id="UP000830375">
    <property type="component" value="Unassembled WGS sequence"/>
</dbReference>
<comment type="caution">
    <text evidence="4">The sequence shown here is derived from an EMBL/GenBank/DDBJ whole genome shotgun (WGS) entry which is preliminary data.</text>
</comment>
<dbReference type="InterPro" id="IPR013106">
    <property type="entry name" value="Ig_V-set"/>
</dbReference>
<dbReference type="SMART" id="SM00409">
    <property type="entry name" value="IG"/>
    <property type="match status" value="1"/>
</dbReference>
<sequence>MHVSNRFALIQLILCGTFGVETDEIKTISVMTGDSVVLHTGVSEINREKQILWLFGPDNPDTLIAEIYKLSLSTFDSYKGLKDRLQMDQQTGSLTIRNITTSHSGFYTAQIMNAMTIFKKFCVIVYAPVSLPVIESSSLVSKCQKTVMCSAENGPGVSLSWYTGKERLNQTSSPDLNITLSLPLEIKERNNDVYHCVAANPVSNKTTQFIFQEHCPQYTDSSHFCGFTEAVIRLVISALMGVATFAMLFYDVRSGKKSTTAHKCPSEM</sequence>
<protein>
    <submittedName>
        <fullName evidence="4">Carcinoembryonic antigen-related cell adhesion molecule 1</fullName>
    </submittedName>
</protein>
<feature type="domain" description="Ig-like" evidence="3">
    <location>
        <begin position="128"/>
        <end position="207"/>
    </location>
</feature>
<dbReference type="EMBL" id="JACTAM010000022">
    <property type="protein sequence ID" value="KAI2650182.1"/>
    <property type="molecule type" value="Genomic_DNA"/>
</dbReference>
<dbReference type="Pfam" id="PF13895">
    <property type="entry name" value="Ig_2"/>
    <property type="match status" value="1"/>
</dbReference>
<dbReference type="InterPro" id="IPR007110">
    <property type="entry name" value="Ig-like_dom"/>
</dbReference>
<dbReference type="SUPFAM" id="SSF48726">
    <property type="entry name" value="Immunoglobulin"/>
    <property type="match status" value="2"/>
</dbReference>
<dbReference type="InterPro" id="IPR036179">
    <property type="entry name" value="Ig-like_dom_sf"/>
</dbReference>
<dbReference type="PROSITE" id="PS50835">
    <property type="entry name" value="IG_LIKE"/>
    <property type="match status" value="1"/>
</dbReference>
<gene>
    <name evidence="4" type="ORF">H4Q32_000113</name>
</gene>
<feature type="signal peptide" evidence="2">
    <location>
        <begin position="1"/>
        <end position="22"/>
    </location>
</feature>
<feature type="chain" id="PRO_5045514129" evidence="2">
    <location>
        <begin position="23"/>
        <end position="268"/>
    </location>
</feature>
<evidence type="ECO:0000313" key="5">
    <source>
        <dbReference type="Proteomes" id="UP000830375"/>
    </source>
</evidence>
<dbReference type="PANTHER" id="PTHR21063">
    <property type="entry name" value="LFA-3"/>
    <property type="match status" value="1"/>
</dbReference>
<keyword evidence="2" id="KW-0732">Signal</keyword>
<dbReference type="Pfam" id="PF07686">
    <property type="entry name" value="V-set"/>
    <property type="match status" value="1"/>
</dbReference>
<name>A0ABQ8LHN4_LABRO</name>
<dbReference type="InterPro" id="IPR003599">
    <property type="entry name" value="Ig_sub"/>
</dbReference>
<keyword evidence="1" id="KW-0472">Membrane</keyword>
<keyword evidence="1" id="KW-0812">Transmembrane</keyword>
<organism evidence="4 5">
    <name type="scientific">Labeo rohita</name>
    <name type="common">Indian major carp</name>
    <name type="synonym">Cyprinus rohita</name>
    <dbReference type="NCBI Taxonomy" id="84645"/>
    <lineage>
        <taxon>Eukaryota</taxon>
        <taxon>Metazoa</taxon>
        <taxon>Chordata</taxon>
        <taxon>Craniata</taxon>
        <taxon>Vertebrata</taxon>
        <taxon>Euteleostomi</taxon>
        <taxon>Actinopterygii</taxon>
        <taxon>Neopterygii</taxon>
        <taxon>Teleostei</taxon>
        <taxon>Ostariophysi</taxon>
        <taxon>Cypriniformes</taxon>
        <taxon>Cyprinidae</taxon>
        <taxon>Labeoninae</taxon>
        <taxon>Labeonini</taxon>
        <taxon>Labeo</taxon>
    </lineage>
</organism>